<feature type="compositionally biased region" description="Basic and acidic residues" evidence="7">
    <location>
        <begin position="582"/>
        <end position="591"/>
    </location>
</feature>
<evidence type="ECO:0000256" key="3">
    <source>
        <dbReference type="ARBA" id="ARBA00022676"/>
    </source>
</evidence>
<keyword evidence="11" id="KW-1185">Reference proteome</keyword>
<proteinExistence type="predicted"/>
<dbReference type="GO" id="GO:0000139">
    <property type="term" value="C:Golgi membrane"/>
    <property type="evidence" value="ECO:0007669"/>
    <property type="project" value="UniProtKB-SubCell"/>
</dbReference>
<evidence type="ECO:0000259" key="9">
    <source>
        <dbReference type="Pfam" id="PF04577"/>
    </source>
</evidence>
<comment type="subcellular location">
    <subcellularLocation>
        <location evidence="1">Golgi apparatus membrane</location>
        <topology evidence="1">Single-pass type II membrane protein</topology>
    </subcellularLocation>
</comment>
<dbReference type="Pfam" id="PF04577">
    <property type="entry name" value="Glyco_transf_61"/>
    <property type="match status" value="3"/>
</dbReference>
<dbReference type="PANTHER" id="PTHR20961">
    <property type="entry name" value="GLYCOSYLTRANSFERASE"/>
    <property type="match status" value="1"/>
</dbReference>
<reference evidence="11" key="2">
    <citation type="submission" date="2013-12" db="EMBL/GenBank/DDBJ databases">
        <authorList>
            <person name="Yu Y."/>
            <person name="Lee S."/>
            <person name="de Baynast K."/>
            <person name="Wissotski M."/>
            <person name="Liu L."/>
            <person name="Talag J."/>
            <person name="Goicoechea J."/>
            <person name="Angelova A."/>
            <person name="Jetty R."/>
            <person name="Kudrna D."/>
            <person name="Golser W."/>
            <person name="Rivera L."/>
            <person name="Zhang J."/>
            <person name="Wing R."/>
        </authorList>
    </citation>
    <scope>NUCLEOTIDE SEQUENCE</scope>
</reference>
<organism evidence="10 11">
    <name type="scientific">Leersia perrieri</name>
    <dbReference type="NCBI Taxonomy" id="77586"/>
    <lineage>
        <taxon>Eukaryota</taxon>
        <taxon>Viridiplantae</taxon>
        <taxon>Streptophyta</taxon>
        <taxon>Embryophyta</taxon>
        <taxon>Tracheophyta</taxon>
        <taxon>Spermatophyta</taxon>
        <taxon>Magnoliopsida</taxon>
        <taxon>Liliopsida</taxon>
        <taxon>Poales</taxon>
        <taxon>Poaceae</taxon>
        <taxon>BOP clade</taxon>
        <taxon>Oryzoideae</taxon>
        <taxon>Oryzeae</taxon>
        <taxon>Oryzinae</taxon>
        <taxon>Leersia</taxon>
    </lineage>
</organism>
<keyword evidence="8" id="KW-0472">Membrane</keyword>
<feature type="domain" description="Glycosyltransferase 61 catalytic" evidence="9">
    <location>
        <begin position="817"/>
        <end position="925"/>
    </location>
</feature>
<feature type="region of interest" description="Disordered" evidence="7">
    <location>
        <begin position="608"/>
        <end position="627"/>
    </location>
</feature>
<evidence type="ECO:0000256" key="6">
    <source>
        <dbReference type="ARBA" id="ARBA00023180"/>
    </source>
</evidence>
<feature type="compositionally biased region" description="Basic and acidic residues" evidence="7">
    <location>
        <begin position="61"/>
        <end position="70"/>
    </location>
</feature>
<keyword evidence="8" id="KW-1133">Transmembrane helix</keyword>
<keyword evidence="4" id="KW-0808">Transferase</keyword>
<feature type="region of interest" description="Disordered" evidence="7">
    <location>
        <begin position="552"/>
        <end position="602"/>
    </location>
</feature>
<dbReference type="InterPro" id="IPR007657">
    <property type="entry name" value="Glycosyltransferase_61"/>
</dbReference>
<evidence type="ECO:0000256" key="5">
    <source>
        <dbReference type="ARBA" id="ARBA00023034"/>
    </source>
</evidence>
<feature type="transmembrane region" description="Helical" evidence="8">
    <location>
        <begin position="15"/>
        <end position="33"/>
    </location>
</feature>
<evidence type="ECO:0000313" key="10">
    <source>
        <dbReference type="EnsemblPlants" id="LPERR01G01190.2"/>
    </source>
</evidence>
<feature type="domain" description="Glycosyltransferase 61 catalytic" evidence="9">
    <location>
        <begin position="205"/>
        <end position="389"/>
    </location>
</feature>
<feature type="domain" description="Glycosyltransferase 61 catalytic" evidence="9">
    <location>
        <begin position="1341"/>
        <end position="1529"/>
    </location>
</feature>
<dbReference type="eggNOG" id="KOG4698">
    <property type="taxonomic scope" value="Eukaryota"/>
</dbReference>
<comment type="pathway">
    <text evidence="2">Glycan metabolism.</text>
</comment>
<feature type="compositionally biased region" description="Polar residues" evidence="7">
    <location>
        <begin position="85"/>
        <end position="101"/>
    </location>
</feature>
<keyword evidence="6" id="KW-0325">Glycoprotein</keyword>
<evidence type="ECO:0000256" key="1">
    <source>
        <dbReference type="ARBA" id="ARBA00004323"/>
    </source>
</evidence>
<feature type="region of interest" description="Disordered" evidence="7">
    <location>
        <begin position="1211"/>
        <end position="1235"/>
    </location>
</feature>
<feature type="compositionally biased region" description="Basic and acidic residues" evidence="7">
    <location>
        <begin position="1180"/>
        <end position="1197"/>
    </location>
</feature>
<name>A0A0D9UW52_9ORYZ</name>
<dbReference type="Gramene" id="LPERR01G01190.2">
    <property type="protein sequence ID" value="LPERR01G01190.2"/>
    <property type="gene ID" value="LPERR01G01190"/>
</dbReference>
<evidence type="ECO:0000256" key="7">
    <source>
        <dbReference type="SAM" id="MobiDB-lite"/>
    </source>
</evidence>
<keyword evidence="8" id="KW-0812">Transmembrane</keyword>
<accession>A0A0D9UW52</accession>
<feature type="region of interest" description="Disordered" evidence="7">
    <location>
        <begin position="61"/>
        <end position="102"/>
    </location>
</feature>
<evidence type="ECO:0000256" key="8">
    <source>
        <dbReference type="SAM" id="Phobius"/>
    </source>
</evidence>
<feature type="region of interest" description="Disordered" evidence="7">
    <location>
        <begin position="488"/>
        <end position="507"/>
    </location>
</feature>
<sequence length="1648" mass="182171">MGGEVKPAKGLRRHLNVGFVAGFLIILLTYVIVSQQFAVETPAAITSSAPRMDGEELMTKSRIERDKTEQEWQQQPKEMLKDTSDAVSTQEFPKSDSTSANPIEEEGNVVCRSNGFYSDTCDVSGDVRINATALSVTLLTPSRRRPSDRRQHWNIQPYPRRTVSGIRDVTVTHLSSPSPSSPACTVTHGDVPGVVFALGGLTGNYWHDFSDILIPLFAATWRHRGEVILLVTNTQPWWLAKYGHVIRRLSRHDAVHLDADMKNSSTIHCFRHVTVGLRMSKEFAVSPDFAAFLRETYSLPRSTPAIAAGDRRRPRLAVLRRAHYRKILNTDELILAAEAAGFEAAVMDPQFDTQLSKIAMESNSFDAMVGVHGAGLTNAVFLPAGGVVIQIVPYGRLERMANADFGEPLAEMGLRYIEYSVTAGESTLLEMLGPEHPVVKDPEGVHRSGWDKVAEYYLGKQDVRINVTRFKPVLEQAMDHLRQKVRSCKEEEGLRDRKERGEMGGDHGKLMKSLKGAAQKYLGVGFLLGFFLVLLTYFTVSEQFAIAAPNAIRKTSPGHSPPTITPAVEEKRHLPPITEQHQAPKTEHEHAAVVQEKPASAEEIEIQTEAEEDHSQQPTADVVTTVEKSAPAKKPACDIQGPWASDVCTISGEVRIHGSAHAVFIPPAIESGASNPNSQSWQILPYSRKHMGGIKDVTVRELTSPSDAPPCDVTSSPSSAPAALVFAMGGLTGNYWHDFSDVIIPLYLQARRFDGEVQLVVTNIQRWYVGKYRQILRRLSRYDVIDMDADDKVRCFPGGAVVGIRMHKEFSIDPSKDPTGHSMPEFTKFLRETFSLPRSSPVNLKSTKVKPRMMIISRRHPRKLVNVDAVVNLAERIGFEVVIGDPPFNVDVGEFAAQVNAVDALVGVHGAGLTNSLFLPTGGVFIQVVPYGKMEHIGEVDFGTPARDMGLKYIAYSAGVEESTLPETLGRDHPAVRDPEGVHRSGWGKVAEYYLGKQDVRLDLVRFEPVLRQAMDYLKEGRRLAMAFMAQHGAGRAIATKASARERKPRHINGKVKNLSKPERSKQQLAIRLFPACLLALFICVCVAKFIASLSSSQALLIGAGSRVVSSWEDGASSTNVPRIPVAPLIMATVDEDISTGSPELGSDLKSGTYKNGTDSDNKPRSVKQAPISTENDPPPGKEESLTKSPETGHTKDNNFLVKSAWPNSSLNFSPAVPETEPPKPKSKISCDDKSKDEGFPYARPIVCHMSGDIRISPLTSSVTLTMPLQQTEETSRRIRPYARKDEFLVPLVREVTVTSAATESEAPKCNLTTTTSSSSSHGGVSVTAVIFSIGGYTGNFFHDMADVLLPLYLTTFHLKGKVQFFITDYKQWWIQKYRPILRRLSHLEIINFDTDRNVHCFDHAIIGLVRDRDLILSHHPTRNPNNYTMVDFTRFLRHAYGLKRNSPILLGEKSGEKPRMMIVSRRRTRRILNVRRVAAVARELGFDVVVSEAGGNVRRFASAVNACDVLVGVHGAGLANSAFLPPASGGGGVVVQVVPWGRMEWMAENFYGKPAEGMGLRHVAYHVAEEESSLAARYPRGHLVFRDPMAIHAQGWKALADVIMTQDVRIDLKRFRRTLLREINVSESETRPTLMRAIHIHHTTITA</sequence>
<evidence type="ECO:0000313" key="11">
    <source>
        <dbReference type="Proteomes" id="UP000032180"/>
    </source>
</evidence>
<dbReference type="GO" id="GO:0016763">
    <property type="term" value="F:pentosyltransferase activity"/>
    <property type="evidence" value="ECO:0007669"/>
    <property type="project" value="UniProtKB-ARBA"/>
</dbReference>
<feature type="compositionally biased region" description="Basic and acidic residues" evidence="7">
    <location>
        <begin position="1221"/>
        <end position="1235"/>
    </location>
</feature>
<feature type="transmembrane region" description="Helical" evidence="8">
    <location>
        <begin position="521"/>
        <end position="540"/>
    </location>
</feature>
<dbReference type="HOGENOM" id="CLU_003217_1_0_1"/>
<keyword evidence="5" id="KW-0333">Golgi apparatus</keyword>
<dbReference type="PANTHER" id="PTHR20961:SF28">
    <property type="entry name" value="OS01G0118700 PROTEIN"/>
    <property type="match status" value="1"/>
</dbReference>
<dbReference type="InterPro" id="IPR049625">
    <property type="entry name" value="Glyco_transf_61_cat"/>
</dbReference>
<protein>
    <recommendedName>
        <fullName evidence="9">Glycosyltransferase 61 catalytic domain-containing protein</fullName>
    </recommendedName>
</protein>
<dbReference type="Proteomes" id="UP000032180">
    <property type="component" value="Chromosome 1"/>
</dbReference>
<feature type="region of interest" description="Disordered" evidence="7">
    <location>
        <begin position="1138"/>
        <end position="1199"/>
    </location>
</feature>
<keyword evidence="3" id="KW-0328">Glycosyltransferase</keyword>
<reference evidence="10 11" key="1">
    <citation type="submission" date="2012-08" db="EMBL/GenBank/DDBJ databases">
        <title>Oryza genome evolution.</title>
        <authorList>
            <person name="Wing R.A."/>
        </authorList>
    </citation>
    <scope>NUCLEOTIDE SEQUENCE</scope>
</reference>
<evidence type="ECO:0000256" key="4">
    <source>
        <dbReference type="ARBA" id="ARBA00022679"/>
    </source>
</evidence>
<reference evidence="10" key="3">
    <citation type="submission" date="2015-04" db="UniProtKB">
        <authorList>
            <consortium name="EnsemblPlants"/>
        </authorList>
    </citation>
    <scope>IDENTIFICATION</scope>
</reference>
<dbReference type="EnsemblPlants" id="LPERR01G01190.2">
    <property type="protein sequence ID" value="LPERR01G01190.2"/>
    <property type="gene ID" value="LPERR01G01190"/>
</dbReference>
<evidence type="ECO:0000256" key="2">
    <source>
        <dbReference type="ARBA" id="ARBA00004881"/>
    </source>
</evidence>